<dbReference type="EMBL" id="AP018711">
    <property type="protein sequence ID" value="BBE33699.1"/>
    <property type="molecule type" value="Genomic_DNA"/>
</dbReference>
<keyword evidence="8" id="KW-1185">Reference proteome</keyword>
<dbReference type="Gene3D" id="2.170.150.70">
    <property type="match status" value="1"/>
</dbReference>
<dbReference type="GO" id="GO:0046872">
    <property type="term" value="F:metal ion binding"/>
    <property type="evidence" value="ECO:0007669"/>
    <property type="project" value="UniProtKB-KW"/>
</dbReference>
<evidence type="ECO:0000313" key="6">
    <source>
        <dbReference type="EMBL" id="RKS90785.1"/>
    </source>
</evidence>
<keyword evidence="2" id="KW-0479">Metal-binding</keyword>
<evidence type="ECO:0000313" key="8">
    <source>
        <dbReference type="Proteomes" id="UP000276029"/>
    </source>
</evidence>
<dbReference type="KEGG" id="smic:SmB9_13570"/>
<dbReference type="Proteomes" id="UP000275727">
    <property type="component" value="Chromosome"/>
</dbReference>
<sequence>MMKLTCLCGQIRVATEKRPDYIHECNCTLCTKSGARWAYYHPSEVSVEGATNTYSRQDKDDPAAAIHFCPTCGATTHFTLTESAAAKFGNSLLGINMWLADAHDLAGIELRFPDGRAWSGAGDFSYVREARILG</sequence>
<dbReference type="AlphaFoldDB" id="A0AAD1D5L5"/>
<evidence type="ECO:0000256" key="3">
    <source>
        <dbReference type="ARBA" id="ARBA00022833"/>
    </source>
</evidence>
<dbReference type="InterPro" id="IPR011057">
    <property type="entry name" value="Mss4-like_sf"/>
</dbReference>
<organism evidence="5 7">
    <name type="scientific">Sphingosinicella microcystinivorans</name>
    <dbReference type="NCBI Taxonomy" id="335406"/>
    <lineage>
        <taxon>Bacteria</taxon>
        <taxon>Pseudomonadati</taxon>
        <taxon>Pseudomonadota</taxon>
        <taxon>Alphaproteobacteria</taxon>
        <taxon>Sphingomonadales</taxon>
        <taxon>Sphingosinicellaceae</taxon>
        <taxon>Sphingosinicella</taxon>
    </lineage>
</organism>
<dbReference type="Pfam" id="PF04828">
    <property type="entry name" value="GFA"/>
    <property type="match status" value="1"/>
</dbReference>
<reference evidence="6 8" key="2">
    <citation type="submission" date="2018-10" db="EMBL/GenBank/DDBJ databases">
        <title>Genomic Encyclopedia of Type Strains, Phase IV (KMG-IV): sequencing the most valuable type-strain genomes for metagenomic binning, comparative biology and taxonomic classification.</title>
        <authorList>
            <person name="Goeker M."/>
        </authorList>
    </citation>
    <scope>NUCLEOTIDE SEQUENCE [LARGE SCALE GENOMIC DNA]</scope>
    <source>
        <strain evidence="6 8">DSM 19791</strain>
    </source>
</reference>
<dbReference type="SUPFAM" id="SSF51316">
    <property type="entry name" value="Mss4-like"/>
    <property type="match status" value="1"/>
</dbReference>
<evidence type="ECO:0000256" key="2">
    <source>
        <dbReference type="ARBA" id="ARBA00022723"/>
    </source>
</evidence>
<dbReference type="Proteomes" id="UP000276029">
    <property type="component" value="Unassembled WGS sequence"/>
</dbReference>
<name>A0AAD1D5L5_SPHMI</name>
<accession>A0AAD1D5L5</accession>
<evidence type="ECO:0000313" key="5">
    <source>
        <dbReference type="EMBL" id="BBE33699.1"/>
    </source>
</evidence>
<dbReference type="PROSITE" id="PS51891">
    <property type="entry name" value="CENP_V_GFA"/>
    <property type="match status" value="1"/>
</dbReference>
<evidence type="ECO:0000256" key="1">
    <source>
        <dbReference type="ARBA" id="ARBA00005495"/>
    </source>
</evidence>
<comment type="similarity">
    <text evidence="1">Belongs to the Gfa family.</text>
</comment>
<evidence type="ECO:0000313" key="7">
    <source>
        <dbReference type="Proteomes" id="UP000275727"/>
    </source>
</evidence>
<keyword evidence="3" id="KW-0862">Zinc</keyword>
<proteinExistence type="inferred from homology"/>
<gene>
    <name evidence="6" type="ORF">DFR51_0326</name>
    <name evidence="5" type="ORF">SmB9_13570</name>
</gene>
<reference evidence="5 7" key="1">
    <citation type="submission" date="2018-06" db="EMBL/GenBank/DDBJ databases">
        <title>Complete Genome Sequence of the Microcystin-Degrading Bacterium Sphingosinicella microcystinivorans Strain B-9.</title>
        <authorList>
            <person name="Jin H."/>
            <person name="Nishizawa T."/>
            <person name="Guo Y."/>
            <person name="Nishizawa A."/>
            <person name="Park H."/>
            <person name="Kato H."/>
            <person name="Tsuji K."/>
            <person name="Harada K."/>
        </authorList>
    </citation>
    <scope>NUCLEOTIDE SEQUENCE [LARGE SCALE GENOMIC DNA]</scope>
    <source>
        <strain evidence="5 7">B9</strain>
    </source>
</reference>
<evidence type="ECO:0000259" key="4">
    <source>
        <dbReference type="PROSITE" id="PS51891"/>
    </source>
</evidence>
<dbReference type="RefSeq" id="WP_121047300.1">
    <property type="nucleotide sequence ID" value="NZ_AP018711.1"/>
</dbReference>
<feature type="domain" description="CENP-V/GFA" evidence="4">
    <location>
        <begin position="2"/>
        <end position="119"/>
    </location>
</feature>
<protein>
    <submittedName>
        <fullName evidence="5">Aldehyde-activating protein</fullName>
    </submittedName>
    <submittedName>
        <fullName evidence="6">Glutathione-dependent formaldehyde-activating enzyme</fullName>
    </submittedName>
</protein>
<dbReference type="EMBL" id="RBWX01000007">
    <property type="protein sequence ID" value="RKS90785.1"/>
    <property type="molecule type" value="Genomic_DNA"/>
</dbReference>
<dbReference type="InterPro" id="IPR006913">
    <property type="entry name" value="CENP-V/GFA"/>
</dbReference>
<dbReference type="GO" id="GO:0016846">
    <property type="term" value="F:carbon-sulfur lyase activity"/>
    <property type="evidence" value="ECO:0007669"/>
    <property type="project" value="InterPro"/>
</dbReference>